<feature type="transmembrane region" description="Helical" evidence="5">
    <location>
        <begin position="216"/>
        <end position="233"/>
    </location>
</feature>
<dbReference type="Proteomes" id="UP000198669">
    <property type="component" value="Unassembled WGS sequence"/>
</dbReference>
<evidence type="ECO:0000313" key="7">
    <source>
        <dbReference type="EMBL" id="RNI10705.1"/>
    </source>
</evidence>
<dbReference type="Pfam" id="PF14378">
    <property type="entry name" value="PAP2_3"/>
    <property type="match status" value="1"/>
</dbReference>
<feature type="transmembrane region" description="Helical" evidence="5">
    <location>
        <begin position="24"/>
        <end position="48"/>
    </location>
</feature>
<accession>A0A1H2QIJ6</accession>
<feature type="transmembrane region" description="Helical" evidence="5">
    <location>
        <begin position="158"/>
        <end position="176"/>
    </location>
</feature>
<dbReference type="Proteomes" id="UP000267921">
    <property type="component" value="Unassembled WGS sequence"/>
</dbReference>
<sequence length="348" mass="39877">MYSFIQFLLSEIISSFSGQWLSQYIMTIVMIPLLFLMVTAGYVFFVPVENRRPEFSSVKGFIHFVVDVAIYAIPMLIVFALVHMQTTAATLLGIPANQNYARYIMILEGNTVSLLQEIATPLLTYVSGFFYLLMFPFLMVFTFLLLVYLQRHKAIQEFVVAFILIYMLAFPFYIFFPVHVTGYTLSGVTPLLYNLSPLIAEGVRIVDPELNNCFPSLHAALSVMAMIMVLHNVKSRRYQVFAVITTAAILFTILYLGIHWLSDLIAGILLAIVCCMIAFRYSEHLFAIYRWIVAMIAWKFKGPKLPCVGCNRRINFDSVMQCDYCGTEYNIKVRVGSLLKRFRKRFSS</sequence>
<evidence type="ECO:0000259" key="6">
    <source>
        <dbReference type="Pfam" id="PF14378"/>
    </source>
</evidence>
<evidence type="ECO:0000256" key="1">
    <source>
        <dbReference type="ARBA" id="ARBA00004141"/>
    </source>
</evidence>
<keyword evidence="3 5" id="KW-1133">Transmembrane helix</keyword>
<evidence type="ECO:0000256" key="4">
    <source>
        <dbReference type="ARBA" id="ARBA00023136"/>
    </source>
</evidence>
<dbReference type="SUPFAM" id="SSF48317">
    <property type="entry name" value="Acid phosphatase/Vanadium-dependent haloperoxidase"/>
    <property type="match status" value="1"/>
</dbReference>
<dbReference type="Gene3D" id="1.20.144.10">
    <property type="entry name" value="Phosphatidic acid phosphatase type 2/haloperoxidase"/>
    <property type="match status" value="1"/>
</dbReference>
<name>A0A1H2QIJ6_9EURY</name>
<feature type="transmembrane region" description="Helical" evidence="5">
    <location>
        <begin position="60"/>
        <end position="82"/>
    </location>
</feature>
<feature type="transmembrane region" description="Helical" evidence="5">
    <location>
        <begin position="240"/>
        <end position="258"/>
    </location>
</feature>
<dbReference type="AlphaFoldDB" id="A0A1H2QIJ6"/>
<dbReference type="CDD" id="cd03386">
    <property type="entry name" value="PAP2_Aur1_like"/>
    <property type="match status" value="1"/>
</dbReference>
<evidence type="ECO:0000256" key="3">
    <source>
        <dbReference type="ARBA" id="ARBA00022989"/>
    </source>
</evidence>
<organism evidence="8 9">
    <name type="scientific">Methanohalophilus halophilus</name>
    <dbReference type="NCBI Taxonomy" id="2177"/>
    <lineage>
        <taxon>Archaea</taxon>
        <taxon>Methanobacteriati</taxon>
        <taxon>Methanobacteriota</taxon>
        <taxon>Stenosarchaea group</taxon>
        <taxon>Methanomicrobia</taxon>
        <taxon>Methanosarcinales</taxon>
        <taxon>Methanosarcinaceae</taxon>
        <taxon>Methanohalophilus</taxon>
    </lineage>
</organism>
<evidence type="ECO:0000313" key="9">
    <source>
        <dbReference type="Proteomes" id="UP000198669"/>
    </source>
</evidence>
<protein>
    <submittedName>
        <fullName evidence="7">Inositol phosphorylceramide synthase</fullName>
    </submittedName>
    <submittedName>
        <fullName evidence="8">PAP2 superfamily protein</fullName>
    </submittedName>
</protein>
<dbReference type="PANTHER" id="PTHR31310">
    <property type="match status" value="1"/>
</dbReference>
<comment type="subcellular location">
    <subcellularLocation>
        <location evidence="1">Membrane</location>
        <topology evidence="1">Multi-pass membrane protein</topology>
    </subcellularLocation>
</comment>
<feature type="domain" description="Inositolphosphotransferase Aur1/Ipt1" evidence="6">
    <location>
        <begin position="119"/>
        <end position="274"/>
    </location>
</feature>
<reference evidence="8 9" key="1">
    <citation type="submission" date="2016-10" db="EMBL/GenBank/DDBJ databases">
        <authorList>
            <person name="de Groot N.N."/>
        </authorList>
    </citation>
    <scope>NUCLEOTIDE SEQUENCE [LARGE SCALE GENOMIC DNA]</scope>
    <source>
        <strain evidence="8 9">Z-7982</strain>
    </source>
</reference>
<evidence type="ECO:0000256" key="5">
    <source>
        <dbReference type="SAM" id="Phobius"/>
    </source>
</evidence>
<evidence type="ECO:0000313" key="8">
    <source>
        <dbReference type="EMBL" id="SDW06905.1"/>
    </source>
</evidence>
<keyword evidence="4 5" id="KW-0472">Membrane</keyword>
<evidence type="ECO:0000256" key="2">
    <source>
        <dbReference type="ARBA" id="ARBA00022692"/>
    </source>
</evidence>
<dbReference type="InterPro" id="IPR052185">
    <property type="entry name" value="IPC_Synthase-Related"/>
</dbReference>
<reference evidence="7 10" key="2">
    <citation type="submission" date="2018-10" db="EMBL/GenBank/DDBJ databases">
        <title>Cultivation of a novel Methanohalophilus strain from Kebrit Deep of the Red Sea and a genomic comparison of members of the genus Methanohalophilus.</title>
        <authorList>
            <person name="Guan Y."/>
            <person name="Ngugi D.K."/>
            <person name="Stingl U."/>
        </authorList>
    </citation>
    <scope>NUCLEOTIDE SEQUENCE [LARGE SCALE GENOMIC DNA]</scope>
    <source>
        <strain evidence="7 10">DSM 3094</strain>
    </source>
</reference>
<dbReference type="GO" id="GO:0016020">
    <property type="term" value="C:membrane"/>
    <property type="evidence" value="ECO:0007669"/>
    <property type="project" value="UniProtKB-SubCell"/>
</dbReference>
<gene>
    <name evidence="7" type="ORF">EFE40_00545</name>
    <name evidence="8" type="ORF">SAMN04515625_0274</name>
</gene>
<evidence type="ECO:0000313" key="10">
    <source>
        <dbReference type="Proteomes" id="UP000267921"/>
    </source>
</evidence>
<dbReference type="PANTHER" id="PTHR31310:SF7">
    <property type="entry name" value="PA-PHOSPHATASE RELATED-FAMILY PROTEIN DDB_G0268928"/>
    <property type="match status" value="1"/>
</dbReference>
<proteinExistence type="predicted"/>
<feature type="transmembrane region" description="Helical" evidence="5">
    <location>
        <begin position="264"/>
        <end position="281"/>
    </location>
</feature>
<dbReference type="EMBL" id="FNMU01000001">
    <property type="protein sequence ID" value="SDW06905.1"/>
    <property type="molecule type" value="Genomic_DNA"/>
</dbReference>
<dbReference type="EMBL" id="RJJG01000001">
    <property type="protein sequence ID" value="RNI10705.1"/>
    <property type="molecule type" value="Genomic_DNA"/>
</dbReference>
<dbReference type="InterPro" id="IPR026841">
    <property type="entry name" value="Aur1/Ipt1"/>
</dbReference>
<keyword evidence="2 5" id="KW-0812">Transmembrane</keyword>
<feature type="transmembrane region" description="Helical" evidence="5">
    <location>
        <begin position="129"/>
        <end position="149"/>
    </location>
</feature>
<dbReference type="InterPro" id="IPR036938">
    <property type="entry name" value="PAP2/HPO_sf"/>
</dbReference>